<evidence type="ECO:0000256" key="6">
    <source>
        <dbReference type="SAM" id="Phobius"/>
    </source>
</evidence>
<keyword evidence="3 4" id="KW-0501">Molybdenum cofactor biosynthesis</keyword>
<dbReference type="EMBL" id="JAGGNH010000008">
    <property type="protein sequence ID" value="KAJ0965551.1"/>
    <property type="molecule type" value="Genomic_DNA"/>
</dbReference>
<dbReference type="GO" id="GO:0030366">
    <property type="term" value="F:molybdopterin synthase activity"/>
    <property type="evidence" value="ECO:0007669"/>
    <property type="project" value="UniProtKB-UniRule"/>
</dbReference>
<gene>
    <name evidence="7" type="ORF">J5N97_026689</name>
</gene>
<feature type="transmembrane region" description="Helical" evidence="6">
    <location>
        <begin position="574"/>
        <end position="592"/>
    </location>
</feature>
<evidence type="ECO:0000256" key="1">
    <source>
        <dbReference type="ARBA" id="ARBA00022490"/>
    </source>
</evidence>
<comment type="catalytic activity">
    <reaction evidence="4">
        <text>2 [molybdopterin-synthase sulfur-carrier protein]-C-terminal-Gly-aminoethanethioate + cyclic pyranopterin phosphate + H2O = molybdopterin + 2 [molybdopterin-synthase sulfur-carrier protein]-C-terminal Gly-Gly + 2 H(+)</text>
        <dbReference type="Rhea" id="RHEA:26333"/>
        <dbReference type="Rhea" id="RHEA-COMP:12202"/>
        <dbReference type="Rhea" id="RHEA-COMP:19907"/>
        <dbReference type="ChEBI" id="CHEBI:15377"/>
        <dbReference type="ChEBI" id="CHEBI:15378"/>
        <dbReference type="ChEBI" id="CHEBI:58698"/>
        <dbReference type="ChEBI" id="CHEBI:59648"/>
        <dbReference type="ChEBI" id="CHEBI:90778"/>
        <dbReference type="ChEBI" id="CHEBI:232372"/>
        <dbReference type="EC" id="2.8.1.12"/>
    </reaction>
</comment>
<dbReference type="PANTHER" id="PTHR31963">
    <property type="entry name" value="RAS GUANINE NUCLEOTIDE EXCHANGE FACTOR K"/>
    <property type="match status" value="1"/>
</dbReference>
<dbReference type="Pfam" id="PF02391">
    <property type="entry name" value="MoaE"/>
    <property type="match status" value="1"/>
</dbReference>
<feature type="transmembrane region" description="Helical" evidence="6">
    <location>
        <begin position="291"/>
        <end position="310"/>
    </location>
</feature>
<keyword evidence="6" id="KW-1133">Transmembrane helix</keyword>
<keyword evidence="2 4" id="KW-0808">Transferase</keyword>
<dbReference type="InterPro" id="IPR021924">
    <property type="entry name" value="DUF3537"/>
</dbReference>
<comment type="similarity">
    <text evidence="4">Belongs to the MoaE family. MOCS2B subfamily.</text>
</comment>
<feature type="transmembrane region" description="Helical" evidence="6">
    <location>
        <begin position="345"/>
        <end position="368"/>
    </location>
</feature>
<reference evidence="7" key="1">
    <citation type="submission" date="2021-03" db="EMBL/GenBank/DDBJ databases">
        <authorList>
            <person name="Li Z."/>
            <person name="Yang C."/>
        </authorList>
    </citation>
    <scope>NUCLEOTIDE SEQUENCE</scope>
    <source>
        <strain evidence="7">Dzin_1.0</strain>
        <tissue evidence="7">Leaf</tissue>
    </source>
</reference>
<name>A0A9D5H6W5_9LILI</name>
<feature type="transmembrane region" description="Helical" evidence="6">
    <location>
        <begin position="598"/>
        <end position="617"/>
    </location>
</feature>
<dbReference type="GO" id="GO:1990140">
    <property type="term" value="C:molybdopterin synthase complex"/>
    <property type="evidence" value="ECO:0007669"/>
    <property type="project" value="UniProtKB-UniRule"/>
</dbReference>
<evidence type="ECO:0000256" key="4">
    <source>
        <dbReference type="HAMAP-Rule" id="MF_03052"/>
    </source>
</evidence>
<feature type="region of interest" description="Disordered" evidence="5">
    <location>
        <begin position="185"/>
        <end position="209"/>
    </location>
</feature>
<keyword evidence="8" id="KW-1185">Reference proteome</keyword>
<keyword evidence="6" id="KW-0812">Transmembrane</keyword>
<proteinExistence type="inferred from homology"/>
<dbReference type="GO" id="GO:0006777">
    <property type="term" value="P:Mo-molybdopterin cofactor biosynthetic process"/>
    <property type="evidence" value="ECO:0007669"/>
    <property type="project" value="UniProtKB-UniRule"/>
</dbReference>
<reference evidence="7" key="2">
    <citation type="journal article" date="2022" name="Hortic Res">
        <title>The genome of Dioscorea zingiberensis sheds light on the biosynthesis, origin and evolution of the medicinally important diosgenin saponins.</title>
        <authorList>
            <person name="Li Y."/>
            <person name="Tan C."/>
            <person name="Li Z."/>
            <person name="Guo J."/>
            <person name="Li S."/>
            <person name="Chen X."/>
            <person name="Wang C."/>
            <person name="Dai X."/>
            <person name="Yang H."/>
            <person name="Song W."/>
            <person name="Hou L."/>
            <person name="Xu J."/>
            <person name="Tong Z."/>
            <person name="Xu A."/>
            <person name="Yuan X."/>
            <person name="Wang W."/>
            <person name="Yang Q."/>
            <person name="Chen L."/>
            <person name="Sun Z."/>
            <person name="Wang K."/>
            <person name="Pan B."/>
            <person name="Chen J."/>
            <person name="Bao Y."/>
            <person name="Liu F."/>
            <person name="Qi X."/>
            <person name="Gang D.R."/>
            <person name="Wen J."/>
            <person name="Li J."/>
        </authorList>
    </citation>
    <scope>NUCLEOTIDE SEQUENCE</scope>
    <source>
        <strain evidence="7">Dzin_1.0</strain>
    </source>
</reference>
<feature type="binding site" evidence="4">
    <location>
        <begin position="139"/>
        <end position="141"/>
    </location>
    <ligand>
        <name>substrate</name>
    </ligand>
</feature>
<protein>
    <recommendedName>
        <fullName evidence="4">Molybdopterin synthase catalytic subunit</fullName>
        <ecNumber evidence="4">2.8.1.12</ecNumber>
    </recommendedName>
    <alternativeName>
        <fullName evidence="4">Molybdenum cofactor synthesis protein 2 large subunit</fullName>
    </alternativeName>
    <alternativeName>
        <fullName evidence="4">Molybdenum cofactor synthesis protein 2B</fullName>
        <shortName evidence="4">MOCS2B</shortName>
    </alternativeName>
</protein>
<feature type="transmembrane region" description="Helical" evidence="6">
    <location>
        <begin position="485"/>
        <end position="505"/>
    </location>
</feature>
<comment type="caution">
    <text evidence="7">The sequence shown here is derived from an EMBL/GenBank/DDBJ whole genome shotgun (WGS) entry which is preliminary data.</text>
</comment>
<sequence>MAAVVAGGVEDGDHTLVEILEPSDGPIDVARYVNFVRDPAAGAIATFEGTTRDTFEGKRVVELRYEGYVPMASRQLRAICGAARETWPVRRVAAAHRLGTVGVGEASVFVAVSAVHRAEAMEACRYVIDEVKASVPIWKKEVYDDGEVWKENKEFVDRRPELGLGMKVKEHDKLNAHITGLPYSMMNNTKERNHNEEEEEDDKRSDLELSEGNNEATVPLLLNPAYTRTKSLVSDELCNFRITLKWCALDHSSTTGKAVSYTVFVFLTLLIPAVTSLSIHFSSSSSFNKFVQVPESILCIISFLTISSLLRRYGLRQLLFLDDLQHDSSYVRHGYTCELDRSFKYLAYILLPSFFVEFAHKIVFFSTVTVPFIPFSGNSALFIATITSWVYRTGVFLLACVLFRLTCELQILRFQGFYKMFEGRGEEAGDIFKEHLRIKRQLFVTSHRYRIFIIACLVTITISQLGALLLVLASKSQISFSNSGDLVVCSAVQLSGFCISLLGAARITHRAQRVVTIASRWHMSMSCPSATKHCTQEQLIFHGDYGDEEPRLVSEPESMDQQQSSASFRSRQALVMYLQHNGGGITLFGFALDRGLLHALFAFEMTLVLWILSKVVVLS</sequence>
<comment type="pathway">
    <text evidence="4">Cofactor biosynthesis; molybdopterin biosynthesis.</text>
</comment>
<dbReference type="CDD" id="cd00756">
    <property type="entry name" value="MoaE"/>
    <property type="match status" value="1"/>
</dbReference>
<dbReference type="Proteomes" id="UP001085076">
    <property type="component" value="Miscellaneous, Linkage group lg08"/>
</dbReference>
<dbReference type="SUPFAM" id="SSF54690">
    <property type="entry name" value="Molybdopterin synthase subunit MoaE"/>
    <property type="match status" value="1"/>
</dbReference>
<dbReference type="HAMAP" id="MF_03052">
    <property type="entry name" value="MOC2B"/>
    <property type="match status" value="1"/>
</dbReference>
<dbReference type="OrthoDB" id="1895543at2759"/>
<organism evidence="7 8">
    <name type="scientific">Dioscorea zingiberensis</name>
    <dbReference type="NCBI Taxonomy" id="325984"/>
    <lineage>
        <taxon>Eukaryota</taxon>
        <taxon>Viridiplantae</taxon>
        <taxon>Streptophyta</taxon>
        <taxon>Embryophyta</taxon>
        <taxon>Tracheophyta</taxon>
        <taxon>Spermatophyta</taxon>
        <taxon>Magnoliopsida</taxon>
        <taxon>Liliopsida</taxon>
        <taxon>Dioscoreales</taxon>
        <taxon>Dioscoreaceae</taxon>
        <taxon>Dioscorea</taxon>
    </lineage>
</organism>
<dbReference type="InterPro" id="IPR028888">
    <property type="entry name" value="MOCS2B_euk"/>
</dbReference>
<dbReference type="InterPro" id="IPR003448">
    <property type="entry name" value="Mopterin_biosynth_MoaE"/>
</dbReference>
<evidence type="ECO:0000256" key="2">
    <source>
        <dbReference type="ARBA" id="ARBA00022679"/>
    </source>
</evidence>
<evidence type="ECO:0000256" key="3">
    <source>
        <dbReference type="ARBA" id="ARBA00023150"/>
    </source>
</evidence>
<dbReference type="InterPro" id="IPR036563">
    <property type="entry name" value="MoaE_sf"/>
</dbReference>
<comment type="subcellular location">
    <subcellularLocation>
        <location evidence="4">Cytoplasm</location>
    </subcellularLocation>
</comment>
<keyword evidence="1 4" id="KW-0963">Cytoplasm</keyword>
<dbReference type="FunFam" id="3.90.1170.40:FF:000002">
    <property type="entry name" value="Molybdopterin synthase catalytic subunit"/>
    <property type="match status" value="1"/>
</dbReference>
<accession>A0A9D5H6W5</accession>
<feature type="transmembrane region" description="Helical" evidence="6">
    <location>
        <begin position="258"/>
        <end position="279"/>
    </location>
</feature>
<dbReference type="Pfam" id="PF12056">
    <property type="entry name" value="DUF3537"/>
    <property type="match status" value="1"/>
</dbReference>
<evidence type="ECO:0000256" key="5">
    <source>
        <dbReference type="SAM" id="MobiDB-lite"/>
    </source>
</evidence>
<comment type="subunit">
    <text evidence="4">Heterotetramer; composed of 2 small (MOCS2A) and 2 large (MOCS2B) subunits.</text>
</comment>
<evidence type="ECO:0000313" key="7">
    <source>
        <dbReference type="EMBL" id="KAJ0965551.1"/>
    </source>
</evidence>
<feature type="binding site" evidence="4">
    <location>
        <position position="132"/>
    </location>
    <ligand>
        <name>substrate</name>
    </ligand>
</feature>
<dbReference type="EC" id="2.8.1.12" evidence="4"/>
<evidence type="ECO:0000313" key="8">
    <source>
        <dbReference type="Proteomes" id="UP001085076"/>
    </source>
</evidence>
<dbReference type="AlphaFoldDB" id="A0A9D5H6W5"/>
<feature type="transmembrane region" description="Helical" evidence="6">
    <location>
        <begin position="380"/>
        <end position="403"/>
    </location>
</feature>
<keyword evidence="6" id="KW-0472">Membrane</keyword>
<dbReference type="PANTHER" id="PTHR31963:SF4">
    <property type="entry name" value="GUSTATORY RECEPTOR"/>
    <property type="match status" value="1"/>
</dbReference>
<feature type="transmembrane region" description="Helical" evidence="6">
    <location>
        <begin position="449"/>
        <end position="473"/>
    </location>
</feature>
<dbReference type="Gene3D" id="3.90.1170.40">
    <property type="entry name" value="Molybdopterin biosynthesis MoaE subunit"/>
    <property type="match status" value="1"/>
</dbReference>
<feature type="binding site" evidence="4">
    <location>
        <begin position="116"/>
        <end position="117"/>
    </location>
    <ligand>
        <name>substrate</name>
    </ligand>
</feature>
<comment type="function">
    <text evidence="4">Catalytic subunit of the molybdopterin synthase complex, a complex that catalyzes the conversion of precursor Z into molybdopterin. Acts by mediating the incorporation of 2 sulfur atoms from thiocarboxylated MOCS2A into precursor Z to generate a dithiolene group.</text>
</comment>